<dbReference type="RefSeq" id="WP_141261286.1">
    <property type="nucleotide sequence ID" value="NZ_BDLU01000041.1"/>
</dbReference>
<sequence>MLAGADSRAVEHHVFIVMVGCRLPENLFVHVAFASAAKSSVRIPPVTEVGGQITSGDACSIMIQHGKQMVIYGHSADMAFMT</sequence>
<evidence type="ECO:0000313" key="2">
    <source>
        <dbReference type="Proteomes" id="UP000315095"/>
    </source>
</evidence>
<dbReference type="Proteomes" id="UP000315095">
    <property type="component" value="Unassembled WGS sequence"/>
</dbReference>
<keyword evidence="2" id="KW-1185">Reference proteome</keyword>
<evidence type="ECO:0000313" key="1">
    <source>
        <dbReference type="EMBL" id="GCE83790.1"/>
    </source>
</evidence>
<name>A0A4P5NQ89_9PROT</name>
<gene>
    <name evidence="1" type="ORF">MSKU9_1931</name>
</gene>
<dbReference type="EMBL" id="BDLU01000041">
    <property type="protein sequence ID" value="GCE83790.1"/>
    <property type="molecule type" value="Genomic_DNA"/>
</dbReference>
<organism evidence="1 2">
    <name type="scientific">Komagataeibacter diospyri</name>
    <dbReference type="NCBI Taxonomy" id="1932662"/>
    <lineage>
        <taxon>Bacteria</taxon>
        <taxon>Pseudomonadati</taxon>
        <taxon>Pseudomonadota</taxon>
        <taxon>Alphaproteobacteria</taxon>
        <taxon>Acetobacterales</taxon>
        <taxon>Acetobacteraceae</taxon>
        <taxon>Komagataeibacter</taxon>
    </lineage>
</organism>
<protein>
    <submittedName>
        <fullName evidence="1">Uncharacterized protein</fullName>
    </submittedName>
</protein>
<accession>A0A4P5NQ89</accession>
<reference evidence="2" key="1">
    <citation type="submission" date="2017-01" db="EMBL/GenBank/DDBJ databases">
        <title>Komagataeibacter sp. MSKU9 whole genome sequencing project.</title>
        <authorList>
            <person name="Matsutani M."/>
            <person name="Naloka K."/>
            <person name="Theeragool G."/>
            <person name="Yakushi T."/>
            <person name="Matsushita K."/>
        </authorList>
    </citation>
    <scope>NUCLEOTIDE SEQUENCE [LARGE SCALE GENOMIC DNA]</scope>
    <source>
        <strain evidence="2">MSKU9</strain>
    </source>
</reference>
<dbReference type="AlphaFoldDB" id="A0A4P5NQ89"/>
<comment type="caution">
    <text evidence="1">The sequence shown here is derived from an EMBL/GenBank/DDBJ whole genome shotgun (WGS) entry which is preliminary data.</text>
</comment>
<proteinExistence type="predicted"/>